<evidence type="ECO:0000256" key="2">
    <source>
        <dbReference type="SAM" id="MobiDB-lite"/>
    </source>
</evidence>
<dbReference type="GO" id="GO:0005886">
    <property type="term" value="C:plasma membrane"/>
    <property type="evidence" value="ECO:0007669"/>
    <property type="project" value="TreeGrafter"/>
</dbReference>
<feature type="domain" description="Helix-hairpin-helix DNA-binding motif class 1" evidence="3">
    <location>
        <begin position="195"/>
        <end position="214"/>
    </location>
</feature>
<dbReference type="Pfam" id="PF12836">
    <property type="entry name" value="HHH_3"/>
    <property type="match status" value="2"/>
</dbReference>
<sequence>MGQCTSGELPPHTSDGTDLNATLQVPENGTDVSPQESPIKRATGHKFSRRSSWSNKFKKNKSKDLSATFNLYDYDYKKNLLNINTAAEEELMILPGVTRSVARNIVEYRTAIGGFRRVEDLALVSGVGATRLQSFKSDITVKRMSSSRSSSRTQSIDSLPSYGSGRSQRSQQSQGGRSVHGSPIRAINVNAASIFDLMNIRGMNQELAANIVEYRERKGPFKNIDDLIKVKGISGRVLSILRMYLTVSSVSPASPQVSDVISVASCSKMSSRNLNGRMAGHRRTYSAPLNNNGEDIEQPSLDLKGISLRNPVDFSTDIYELLSLRSERPVVKEVFTGNYQGQPAIRVATWNLQQLTKEKICNLGVLEVVCRTILENGFSFIAIQEVGSKDVLEKICCELNHSSLRRVREWTGAKGEWRWQVSEEPVGDMAEGAEYAAFIYNVQHGLQLLSASLLSIHENNGSAFSTKPYLGYFKVNDFEFVVINLHINGSKLAQSTGTSNLTDSGEDKEGSPSHKVSQLAPLVAALRDKLVTERNIILLGDFSMSPEDIAFNILRETSYTNIVPADTMTGTTKETVYYDNIWLNPCITTLYTGHWGIVNEGLSHLAIPSGWGWGGAVSEHCPLYCDLFCHGTHTLHQREARVLWY</sequence>
<feature type="region of interest" description="Disordered" evidence="2">
    <location>
        <begin position="143"/>
        <end position="182"/>
    </location>
</feature>
<evidence type="ECO:0000259" key="3">
    <source>
        <dbReference type="SMART" id="SM00278"/>
    </source>
</evidence>
<dbReference type="AlphaFoldDB" id="A0A0P4WH03"/>
<reference evidence="4" key="1">
    <citation type="submission" date="2015-09" db="EMBL/GenBank/DDBJ databases">
        <title>Scylla olivacea transcriptome.</title>
        <authorList>
            <person name="Ikhwanuddin M."/>
        </authorList>
    </citation>
    <scope>NUCLEOTIDE SEQUENCE</scope>
</reference>
<dbReference type="Gene3D" id="1.10.150.280">
    <property type="entry name" value="AF1531-like domain"/>
    <property type="match status" value="2"/>
</dbReference>
<protein>
    <recommendedName>
        <fullName evidence="1">Endonuclease/exonuclease/phosphatase family domain-containing protein 1</fullName>
    </recommendedName>
</protein>
<feature type="compositionally biased region" description="Polar residues" evidence="2">
    <location>
        <begin position="14"/>
        <end position="36"/>
    </location>
</feature>
<dbReference type="PANTHER" id="PTHR21180:SF32">
    <property type="entry name" value="ENDONUCLEASE_EXONUCLEASE_PHOSPHATASE FAMILY DOMAIN-CONTAINING PROTEIN 1"/>
    <property type="match status" value="1"/>
</dbReference>
<dbReference type="PANTHER" id="PTHR21180">
    <property type="entry name" value="ENDONUCLEASE/EXONUCLEASE/PHOSPHATASE FAMILY DOMAIN-CONTAINING PROTEIN 1"/>
    <property type="match status" value="1"/>
</dbReference>
<organism evidence="4">
    <name type="scientific">Scylla olivacea</name>
    <name type="common">Orange mud crab</name>
    <name type="synonym">Cancer olivacea</name>
    <dbReference type="NCBI Taxonomy" id="85551"/>
    <lineage>
        <taxon>Eukaryota</taxon>
        <taxon>Metazoa</taxon>
        <taxon>Ecdysozoa</taxon>
        <taxon>Arthropoda</taxon>
        <taxon>Crustacea</taxon>
        <taxon>Multicrustacea</taxon>
        <taxon>Malacostraca</taxon>
        <taxon>Eumalacostraca</taxon>
        <taxon>Eucarida</taxon>
        <taxon>Decapoda</taxon>
        <taxon>Pleocyemata</taxon>
        <taxon>Brachyura</taxon>
        <taxon>Eubrachyura</taxon>
        <taxon>Portunoidea</taxon>
        <taxon>Portunidae</taxon>
        <taxon>Portuninae</taxon>
        <taxon>Scylla</taxon>
    </lineage>
</organism>
<feature type="region of interest" description="Disordered" evidence="2">
    <location>
        <begin position="1"/>
        <end position="36"/>
    </location>
</feature>
<feature type="domain" description="Helix-hairpin-helix DNA-binding motif class 1" evidence="3">
    <location>
        <begin position="119"/>
        <end position="138"/>
    </location>
</feature>
<dbReference type="SUPFAM" id="SSF56219">
    <property type="entry name" value="DNase I-like"/>
    <property type="match status" value="1"/>
</dbReference>
<dbReference type="GO" id="GO:0006281">
    <property type="term" value="P:DNA repair"/>
    <property type="evidence" value="ECO:0007669"/>
    <property type="project" value="InterPro"/>
</dbReference>
<name>A0A0P4WH03_SCYOL</name>
<dbReference type="CDD" id="cd10283">
    <property type="entry name" value="MnuA_DNase1-like"/>
    <property type="match status" value="1"/>
</dbReference>
<dbReference type="InterPro" id="IPR051675">
    <property type="entry name" value="Endo/Exo/Phosphatase_dom_1"/>
</dbReference>
<dbReference type="SMART" id="SM00278">
    <property type="entry name" value="HhH1"/>
    <property type="match status" value="4"/>
</dbReference>
<feature type="domain" description="Helix-hairpin-helix DNA-binding motif class 1" evidence="3">
    <location>
        <begin position="89"/>
        <end position="108"/>
    </location>
</feature>
<feature type="domain" description="Helix-hairpin-helix DNA-binding motif class 1" evidence="3">
    <location>
        <begin position="225"/>
        <end position="244"/>
    </location>
</feature>
<dbReference type="SUPFAM" id="SSF47781">
    <property type="entry name" value="RuvA domain 2-like"/>
    <property type="match status" value="2"/>
</dbReference>
<evidence type="ECO:0000256" key="1">
    <source>
        <dbReference type="ARBA" id="ARBA00015260"/>
    </source>
</evidence>
<accession>A0A0P4WH03</accession>
<proteinExistence type="predicted"/>
<feature type="compositionally biased region" description="Low complexity" evidence="2">
    <location>
        <begin position="163"/>
        <end position="177"/>
    </location>
</feature>
<dbReference type="Gene3D" id="3.60.10.10">
    <property type="entry name" value="Endonuclease/exonuclease/phosphatase"/>
    <property type="match status" value="1"/>
</dbReference>
<feature type="region of interest" description="Disordered" evidence="2">
    <location>
        <begin position="496"/>
        <end position="516"/>
    </location>
</feature>
<dbReference type="GO" id="GO:0003677">
    <property type="term" value="F:DNA binding"/>
    <property type="evidence" value="ECO:0007669"/>
    <property type="project" value="InterPro"/>
</dbReference>
<dbReference type="InterPro" id="IPR010994">
    <property type="entry name" value="RuvA_2-like"/>
</dbReference>
<dbReference type="InterPro" id="IPR036691">
    <property type="entry name" value="Endo/exonu/phosph_ase_sf"/>
</dbReference>
<dbReference type="EMBL" id="GDRN01045475">
    <property type="protein sequence ID" value="JAI66853.1"/>
    <property type="molecule type" value="Transcribed_RNA"/>
</dbReference>
<dbReference type="InterPro" id="IPR003583">
    <property type="entry name" value="Hlx-hairpin-Hlx_DNA-bd_motif"/>
</dbReference>
<evidence type="ECO:0000313" key="4">
    <source>
        <dbReference type="EMBL" id="JAI66853.1"/>
    </source>
</evidence>